<protein>
    <recommendedName>
        <fullName evidence="1">DUF397 domain-containing protein</fullName>
    </recommendedName>
</protein>
<dbReference type="Proteomes" id="UP001180845">
    <property type="component" value="Unassembled WGS sequence"/>
</dbReference>
<evidence type="ECO:0000313" key="3">
    <source>
        <dbReference type="Proteomes" id="UP001180845"/>
    </source>
</evidence>
<organism evidence="2 3">
    <name type="scientific">Haloactinomyces albus</name>
    <dbReference type="NCBI Taxonomy" id="1352928"/>
    <lineage>
        <taxon>Bacteria</taxon>
        <taxon>Bacillati</taxon>
        <taxon>Actinomycetota</taxon>
        <taxon>Actinomycetes</taxon>
        <taxon>Actinopolysporales</taxon>
        <taxon>Actinopolysporaceae</taxon>
        <taxon>Haloactinomyces</taxon>
    </lineage>
</organism>
<dbReference type="InterPro" id="IPR007278">
    <property type="entry name" value="DUF397"/>
</dbReference>
<name>A0AAE3ZDH5_9ACTN</name>
<evidence type="ECO:0000259" key="1">
    <source>
        <dbReference type="Pfam" id="PF04149"/>
    </source>
</evidence>
<accession>A0AAE3ZDH5</accession>
<dbReference type="RefSeq" id="WP_310272522.1">
    <property type="nucleotide sequence ID" value="NZ_JAVDXW010000001.1"/>
</dbReference>
<feature type="domain" description="DUF397" evidence="1">
    <location>
        <begin position="6"/>
        <end position="58"/>
    </location>
</feature>
<dbReference type="EMBL" id="JAVDXW010000001">
    <property type="protein sequence ID" value="MDR7301673.1"/>
    <property type="molecule type" value="Genomic_DNA"/>
</dbReference>
<dbReference type="AlphaFoldDB" id="A0AAE3ZDH5"/>
<proteinExistence type="predicted"/>
<gene>
    <name evidence="2" type="ORF">JOF55_001854</name>
</gene>
<sequence length="59" mass="6586">MNYDTGWFKSTRSSGSSNACVEVRLTDRVVSVRDSKDPHGGQLAVSPRTWSAFLRILKD</sequence>
<evidence type="ECO:0000313" key="2">
    <source>
        <dbReference type="EMBL" id="MDR7301673.1"/>
    </source>
</evidence>
<reference evidence="2" key="1">
    <citation type="submission" date="2023-07" db="EMBL/GenBank/DDBJ databases">
        <title>Sequencing the genomes of 1000 actinobacteria strains.</title>
        <authorList>
            <person name="Klenk H.-P."/>
        </authorList>
    </citation>
    <scope>NUCLEOTIDE SEQUENCE</scope>
    <source>
        <strain evidence="2">DSM 45977</strain>
    </source>
</reference>
<dbReference type="Pfam" id="PF04149">
    <property type="entry name" value="DUF397"/>
    <property type="match status" value="1"/>
</dbReference>
<comment type="caution">
    <text evidence="2">The sequence shown here is derived from an EMBL/GenBank/DDBJ whole genome shotgun (WGS) entry which is preliminary data.</text>
</comment>
<keyword evidence="3" id="KW-1185">Reference proteome</keyword>